<dbReference type="InterPro" id="IPR016039">
    <property type="entry name" value="Thiolase-like"/>
</dbReference>
<dbReference type="InterPro" id="IPR057326">
    <property type="entry name" value="KR_dom"/>
</dbReference>
<reference evidence="14 15" key="1">
    <citation type="submission" date="2017-03" db="EMBL/GenBank/DDBJ databases">
        <title>Draft genome sequence of Streptomyces scabrisporus NF3, endophyte isolated from Amphipterygium adstringens.</title>
        <authorList>
            <person name="Vazquez M."/>
            <person name="Ceapa C.D."/>
            <person name="Rodriguez Luna D."/>
            <person name="Sanchez Esquivel S."/>
        </authorList>
    </citation>
    <scope>NUCLEOTIDE SEQUENCE [LARGE SCALE GENOMIC DNA]</scope>
    <source>
        <strain evidence="14 15">NF3</strain>
    </source>
</reference>
<dbReference type="InterPro" id="IPR055123">
    <property type="entry name" value="SpnB-like_Rossmann"/>
</dbReference>
<evidence type="ECO:0000256" key="2">
    <source>
        <dbReference type="ARBA" id="ARBA00004792"/>
    </source>
</evidence>
<dbReference type="Pfam" id="PF02801">
    <property type="entry name" value="Ketoacyl-synt_C"/>
    <property type="match status" value="1"/>
</dbReference>
<dbReference type="InterPro" id="IPR049552">
    <property type="entry name" value="PKS_DH_N"/>
</dbReference>
<protein>
    <submittedName>
        <fullName evidence="14">Uncharacterized protein</fullName>
    </submittedName>
</protein>
<dbReference type="Pfam" id="PF14765">
    <property type="entry name" value="PS-DH"/>
    <property type="match status" value="1"/>
</dbReference>
<dbReference type="InterPro" id="IPR014043">
    <property type="entry name" value="Acyl_transferase_dom"/>
</dbReference>
<evidence type="ECO:0000256" key="3">
    <source>
        <dbReference type="ARBA" id="ARBA00022450"/>
    </source>
</evidence>
<dbReference type="Pfam" id="PF13602">
    <property type="entry name" value="ADH_zinc_N_2"/>
    <property type="match status" value="1"/>
</dbReference>
<comment type="caution">
    <text evidence="14">The sequence shown here is derived from an EMBL/GenBank/DDBJ whole genome shotgun (WGS) entry which is preliminary data.</text>
</comment>
<dbReference type="Gene3D" id="3.30.70.3290">
    <property type="match status" value="1"/>
</dbReference>
<evidence type="ECO:0000256" key="4">
    <source>
        <dbReference type="ARBA" id="ARBA00022553"/>
    </source>
</evidence>
<feature type="domain" description="Ketosynthase family 3 (KS3)" evidence="12">
    <location>
        <begin position="60"/>
        <end position="486"/>
    </location>
</feature>
<dbReference type="InterPro" id="IPR049551">
    <property type="entry name" value="PKS_DH_C"/>
</dbReference>
<dbReference type="InterPro" id="IPR042104">
    <property type="entry name" value="PKS_dehydratase_sf"/>
</dbReference>
<dbReference type="InterPro" id="IPR011032">
    <property type="entry name" value="GroES-like_sf"/>
</dbReference>
<evidence type="ECO:0000313" key="15">
    <source>
        <dbReference type="Proteomes" id="UP000190037"/>
    </source>
</evidence>
<dbReference type="PROSITE" id="PS52019">
    <property type="entry name" value="PKS_MFAS_DH"/>
    <property type="match status" value="1"/>
</dbReference>
<dbReference type="InterPro" id="IPR009081">
    <property type="entry name" value="PP-bd_ACP"/>
</dbReference>
<dbReference type="CDD" id="cd08956">
    <property type="entry name" value="KR_3_FAS_SDR_x"/>
    <property type="match status" value="1"/>
</dbReference>
<dbReference type="InterPro" id="IPR049900">
    <property type="entry name" value="PKS_mFAS_DH"/>
</dbReference>
<dbReference type="InterPro" id="IPR014031">
    <property type="entry name" value="Ketoacyl_synth_C"/>
</dbReference>
<dbReference type="Gene3D" id="3.40.47.10">
    <property type="match status" value="1"/>
</dbReference>
<dbReference type="Gene3D" id="1.10.1200.10">
    <property type="entry name" value="ACP-like"/>
    <property type="match status" value="1"/>
</dbReference>
<evidence type="ECO:0000259" key="11">
    <source>
        <dbReference type="PROSITE" id="PS50075"/>
    </source>
</evidence>
<dbReference type="GO" id="GO:0008270">
    <property type="term" value="F:zinc ion binding"/>
    <property type="evidence" value="ECO:0007669"/>
    <property type="project" value="InterPro"/>
</dbReference>
<evidence type="ECO:0000256" key="9">
    <source>
        <dbReference type="PROSITE-ProRule" id="PRU01363"/>
    </source>
</evidence>
<dbReference type="PROSITE" id="PS50075">
    <property type="entry name" value="CARRIER"/>
    <property type="match status" value="1"/>
</dbReference>
<feature type="region of interest" description="Disordered" evidence="10">
    <location>
        <begin position="1"/>
        <end position="30"/>
    </location>
</feature>
<feature type="domain" description="PKS/mFAS DH" evidence="13">
    <location>
        <begin position="975"/>
        <end position="1262"/>
    </location>
</feature>
<dbReference type="PANTHER" id="PTHR43775">
    <property type="entry name" value="FATTY ACID SYNTHASE"/>
    <property type="match status" value="1"/>
</dbReference>
<dbReference type="InterPro" id="IPR006162">
    <property type="entry name" value="Ppantetheine_attach_site"/>
</dbReference>
<keyword evidence="5" id="KW-0808">Transferase</keyword>
<dbReference type="GO" id="GO:0004315">
    <property type="term" value="F:3-oxoacyl-[acyl-carrier-protein] synthase activity"/>
    <property type="evidence" value="ECO:0007669"/>
    <property type="project" value="InterPro"/>
</dbReference>
<dbReference type="SMART" id="SM00822">
    <property type="entry name" value="PKS_KR"/>
    <property type="match status" value="1"/>
</dbReference>
<dbReference type="SUPFAM" id="SSF47336">
    <property type="entry name" value="ACP-like"/>
    <property type="match status" value="1"/>
</dbReference>
<dbReference type="Pfam" id="PF21089">
    <property type="entry name" value="PKS_DH_N"/>
    <property type="match status" value="1"/>
</dbReference>
<evidence type="ECO:0000313" key="14">
    <source>
        <dbReference type="EMBL" id="OPC78495.1"/>
    </source>
</evidence>
<dbReference type="InterPro" id="IPR014030">
    <property type="entry name" value="Ketoacyl_synth_N"/>
</dbReference>
<organism evidence="14 15">
    <name type="scientific">Embleya scabrispora</name>
    <dbReference type="NCBI Taxonomy" id="159449"/>
    <lineage>
        <taxon>Bacteria</taxon>
        <taxon>Bacillati</taxon>
        <taxon>Actinomycetota</taxon>
        <taxon>Actinomycetes</taxon>
        <taxon>Kitasatosporales</taxon>
        <taxon>Streptomycetaceae</taxon>
        <taxon>Embleya</taxon>
    </lineage>
</organism>
<keyword evidence="6" id="KW-0045">Antibiotic biosynthesis</keyword>
<dbReference type="InterPro" id="IPR001227">
    <property type="entry name" value="Ac_transferase_dom_sf"/>
</dbReference>
<dbReference type="PROSITE" id="PS52004">
    <property type="entry name" value="KS3_2"/>
    <property type="match status" value="1"/>
</dbReference>
<dbReference type="SUPFAM" id="SSF55048">
    <property type="entry name" value="Probable ACP-binding domain of malonyl-CoA ACP transacylase"/>
    <property type="match status" value="1"/>
</dbReference>
<sequence length="2235" mass="232769">MDASTNASTNASSDVSTNASSDASTNASTTEGKLLDYLKRATADLGRTRRRLREVEAAAHEPIAVVATACRYPGGVDTPEELWRLVAEEADAVGDFPRDRGWDVDGIYDPDPARAGHTYTRRGGFLAGAADFDAELFGVNPREALAMDPQQRLFLETSWEVIERAGIDPTSLGGSRVGVFAGAVSSGYAERIADVPEEVEGYLGTGGMVSVVSGRVAYTLGLEGPAVTVDTACSSSLVAVHLAVHALRRGECTMALAGGVTVLSTPGIFVEFSRQRGLAPDGRCKAFAAAADGTGWAEGAGVLLLERLGDAVRAGHPVLAVIRGSAVNQDGASNGLTAPNDLAQERVIRQALDSARLNAHDVDAVEAHGTGTVLGDPIEARALLATYGRDRPAGRPLRLGAVKSNIGHTGAAAGVAGVIKMIEAMRHELLPRTLHVDEPTPHVDWSSGGVELLTRAHPWPSDGRPRRAGVSSFGVSGTNAHVIVEEAPRSPAEPAPGEPDMPTGADMPALPWVLGARGDEALRDQAARLAAHLRARPGFRPADVGYSLAVSRAALDSRAVVVGTGSDDLLAGLDTLARGEDSTRVVRGRVGQDSRVAFLFTGQGSPRPGMGRELYAAWPVFASAFDAVARELDARLAGHVERPLAEVVLSVDDPGAGELLGRTVYAQTGLFALQVALFRLYESWGVRPELLLGHSIGELSAAHLAGVWPLPDAAALIAARALAMQELPSRGAMVAVAASEAEIRAAIAEHGVAADVAAVNGPAAVVVSGDTEPVLALARRFAEQGRRTRRLATSHAFHSAHMDGLSDRFRKVAASVSASAPRIPVISDLSGRPLTAEEAGSADYWVRHVRGTVRFADGVAALADAGATALIELGPDGVLTALARDFLATRSSGSAAIPVCVPALRRGRPEAVTAVHALGALHACGSRIDGERFFAGTGARRIDLPTYAFRRRRYWLDVDAGAPMGAGPGATATGHPLLGAELSLAAGDGPVLTGRLSRRTHPWLADHAVGGSVLFPGTAFVEVAIRAGDRVGCPHVAELMVEAPLVVPEDDAVWIQVTVGPVEEAGRRRVEVHSRCEDGGGHGSGTNDAWTRHAVGVLTSEAAVETAPDADPVTSGPWPPPGAEPVDLGGFYADLAAGGFGYGPSFRGLRAAWRLDDHVYAEVSLPAERRDEAAGFLLHPALFDAALHAGGLIEHGHDPGQPRLVFSWRGVSVHAVGAGALRVRMSVTGADAVELVAADGAGNPVVSVRELVTRPTHPTGPAETAGGELYRLDWIPLAAPERPQDPAGGPWAVLAPDPFGVGGALERAGIAAREHPELAALADESVAPAVVLLPLAPEPPAALPDSAGRAVERMLHTVRQWLAHPAWAATRLVVLTRGAVAARPGEGVADPANASVRGLLCSVQAEHPGRFLLVDIDPDADTPTTLPDAVRTAFAAGESQIALRAGAALVPRIVRGDDSGLLPLAPDGPWVLDTTGAGDLDRLAPLPFPDAARPLAPHEIRLAVRAAGLNFRDVLVGLGVVPAHVGMGTEAAGIVTEVGSAVGDRRPGDRVTGRVPAALGPVAVVDHRAVVRIPAGWTFAEAAGMPVAFQTAHHALFEVADLKPGESVLIHAAAGGVGMAAVQLARHLGAEVYATASPGKWDILRELGLDDRHIASSRSLDFEHAFAGAGDGRGVDVVLNALAREYVDASLRLLAPGGRLVELGKTDRRDPEAVAARYPGVTYHPFVDPGPERIGRILTEIVDLVEGGALHLLPVRTWDIREAAHAYRYMSQARHIGKIVLTVPAAPDPDGTVLITGGTGALGGLLARHLVTEHGAEHLLLTGRAGERAPGARALREELCRLGARHVEIVACDVADREQLADVLGRVPAAHPLTAVVHAAGVVEDGVVTSMTGDGLRRVLRPKIDGAMNLHRLTADADLAMFVLYSSVAGVLGGAGQGAYAAANTFLDALAHHRRAAGLPGASLAWGLWDQASGITAGLGPADRARAARSGMVPLSAAQGLALFDAATNLPDPLLLPLRFDGAALERGAGPVPAVLRGLVRGPGRRSARTTARAEPAADLGRRLAASTEADRRRLLIDLVRGHAATVLGLGGADAVDPYRGFTDIGFDSLTAVELRNRLDAATDLRLPATLVFDHPTPADLADHLYAELVPDTDTPAVVPALLAELDRLAVRLAEVRADEDDRAEIAGRLDRLRTEWRGREEYAAGAASTSVAARLEEASADEVLDFIDRELGSP</sequence>
<dbReference type="Gene3D" id="3.40.50.720">
    <property type="entry name" value="NAD(P)-binding Rossmann-like Domain"/>
    <property type="match status" value="1"/>
</dbReference>
<dbReference type="InterPro" id="IPR002364">
    <property type="entry name" value="Quin_OxRdtase/zeta-crystal_CS"/>
</dbReference>
<comment type="cofactor">
    <cofactor evidence="1">
        <name>pantetheine 4'-phosphate</name>
        <dbReference type="ChEBI" id="CHEBI:47942"/>
    </cofactor>
</comment>
<dbReference type="GO" id="GO:0006633">
    <property type="term" value="P:fatty acid biosynthetic process"/>
    <property type="evidence" value="ECO:0007669"/>
    <property type="project" value="InterPro"/>
</dbReference>
<keyword evidence="4" id="KW-0597">Phosphoprotein</keyword>
<dbReference type="InterPro" id="IPR036736">
    <property type="entry name" value="ACP-like_sf"/>
</dbReference>
<dbReference type="Pfam" id="PF16197">
    <property type="entry name" value="KAsynt_C_assoc"/>
    <property type="match status" value="1"/>
</dbReference>
<dbReference type="Pfam" id="PF22953">
    <property type="entry name" value="SpnB_Rossmann"/>
    <property type="match status" value="1"/>
</dbReference>
<feature type="active site" description="Proton acceptor; for dehydratase activity" evidence="9">
    <location>
        <position position="1007"/>
    </location>
</feature>
<dbReference type="Pfam" id="PF08240">
    <property type="entry name" value="ADH_N"/>
    <property type="match status" value="1"/>
</dbReference>
<evidence type="ECO:0000256" key="10">
    <source>
        <dbReference type="SAM" id="MobiDB-lite"/>
    </source>
</evidence>
<evidence type="ECO:0000259" key="13">
    <source>
        <dbReference type="PROSITE" id="PS52019"/>
    </source>
</evidence>
<dbReference type="SUPFAM" id="SSF53901">
    <property type="entry name" value="Thiolase-like"/>
    <property type="match status" value="1"/>
</dbReference>
<evidence type="ECO:0000256" key="7">
    <source>
        <dbReference type="ARBA" id="ARBA00023268"/>
    </source>
</evidence>
<dbReference type="Proteomes" id="UP000190037">
    <property type="component" value="Unassembled WGS sequence"/>
</dbReference>
<dbReference type="Gene3D" id="3.40.366.10">
    <property type="entry name" value="Malonyl-Coenzyme A Acyl Carrier Protein, domain 2"/>
    <property type="match status" value="1"/>
</dbReference>
<dbReference type="FunFam" id="1.10.1200.10:FF:000007">
    <property type="entry name" value="Probable polyketide synthase pks17"/>
    <property type="match status" value="1"/>
</dbReference>
<dbReference type="InterPro" id="IPR020806">
    <property type="entry name" value="PKS_PP-bd"/>
</dbReference>
<dbReference type="SMART" id="SM01294">
    <property type="entry name" value="PKS_PP_betabranch"/>
    <property type="match status" value="1"/>
</dbReference>
<dbReference type="FunFam" id="3.40.50.720:FF:000209">
    <property type="entry name" value="Polyketide synthase Pks12"/>
    <property type="match status" value="1"/>
</dbReference>
<keyword evidence="3" id="KW-0596">Phosphopantetheine</keyword>
<dbReference type="InterPro" id="IPR015083">
    <property type="entry name" value="NorB/c/GfsB-D-like_docking"/>
</dbReference>
<dbReference type="InterPro" id="IPR020841">
    <property type="entry name" value="PKS_Beta-ketoAc_synthase_dom"/>
</dbReference>
<dbReference type="SMART" id="SM00826">
    <property type="entry name" value="PKS_DH"/>
    <property type="match status" value="1"/>
</dbReference>
<dbReference type="SUPFAM" id="SSF50129">
    <property type="entry name" value="GroES-like"/>
    <property type="match status" value="1"/>
</dbReference>
<dbReference type="GO" id="GO:0016491">
    <property type="term" value="F:oxidoreductase activity"/>
    <property type="evidence" value="ECO:0007669"/>
    <property type="project" value="InterPro"/>
</dbReference>
<dbReference type="CDD" id="cd00833">
    <property type="entry name" value="PKS"/>
    <property type="match status" value="1"/>
</dbReference>
<dbReference type="SUPFAM" id="SSF52151">
    <property type="entry name" value="FabD/lysophospholipase-like"/>
    <property type="match status" value="1"/>
</dbReference>
<dbReference type="SUPFAM" id="SSF101173">
    <property type="entry name" value="Docking domain B of the erythromycin polyketide synthase (DEBS)"/>
    <property type="match status" value="1"/>
</dbReference>
<dbReference type="InterPro" id="IPR018201">
    <property type="entry name" value="Ketoacyl_synth_AS"/>
</dbReference>
<accession>A0A1T3NP70</accession>
<evidence type="ECO:0000256" key="8">
    <source>
        <dbReference type="ARBA" id="ARBA00023315"/>
    </source>
</evidence>
<dbReference type="EMBL" id="MWQN01000003">
    <property type="protein sequence ID" value="OPC78495.1"/>
    <property type="molecule type" value="Genomic_DNA"/>
</dbReference>
<keyword evidence="15" id="KW-1185">Reference proteome</keyword>
<dbReference type="Pfam" id="PF00550">
    <property type="entry name" value="PP-binding"/>
    <property type="match status" value="1"/>
</dbReference>
<dbReference type="InterPro" id="IPR036291">
    <property type="entry name" value="NAD(P)-bd_dom_sf"/>
</dbReference>
<dbReference type="GO" id="GO:0033068">
    <property type="term" value="P:macrolide biosynthetic process"/>
    <property type="evidence" value="ECO:0007669"/>
    <property type="project" value="UniProtKB-ARBA"/>
</dbReference>
<dbReference type="PROSITE" id="PS01162">
    <property type="entry name" value="QOR_ZETA_CRYSTAL"/>
    <property type="match status" value="1"/>
</dbReference>
<dbReference type="FunFam" id="3.40.47.10:FF:000019">
    <property type="entry name" value="Polyketide synthase type I"/>
    <property type="match status" value="1"/>
</dbReference>
<feature type="region of interest" description="N-terminal hotdog fold" evidence="9">
    <location>
        <begin position="975"/>
        <end position="1105"/>
    </location>
</feature>
<dbReference type="GO" id="GO:0004312">
    <property type="term" value="F:fatty acid synthase activity"/>
    <property type="evidence" value="ECO:0007669"/>
    <property type="project" value="TreeGrafter"/>
</dbReference>
<dbReference type="CDD" id="cd05195">
    <property type="entry name" value="enoyl_red"/>
    <property type="match status" value="1"/>
</dbReference>
<dbReference type="SMART" id="SM00827">
    <property type="entry name" value="PKS_AT"/>
    <property type="match status" value="1"/>
</dbReference>
<dbReference type="Pfam" id="PF00109">
    <property type="entry name" value="ketoacyl-synt"/>
    <property type="match status" value="1"/>
</dbReference>
<dbReference type="InterPro" id="IPR016036">
    <property type="entry name" value="Malonyl_transacylase_ACP-bd"/>
</dbReference>
<evidence type="ECO:0000256" key="6">
    <source>
        <dbReference type="ARBA" id="ARBA00023194"/>
    </source>
</evidence>
<dbReference type="InterPro" id="IPR013968">
    <property type="entry name" value="PKS_KR"/>
</dbReference>
<evidence type="ECO:0000256" key="1">
    <source>
        <dbReference type="ARBA" id="ARBA00001957"/>
    </source>
</evidence>
<dbReference type="SMART" id="SM00829">
    <property type="entry name" value="PKS_ER"/>
    <property type="match status" value="1"/>
</dbReference>
<dbReference type="SMART" id="SM00825">
    <property type="entry name" value="PKS_KS"/>
    <property type="match status" value="1"/>
</dbReference>
<dbReference type="InterPro" id="IPR050091">
    <property type="entry name" value="PKS_NRPS_Biosynth_Enz"/>
</dbReference>
<gene>
    <name evidence="14" type="ORF">B4N89_38180</name>
</gene>
<dbReference type="InterPro" id="IPR020807">
    <property type="entry name" value="PKS_DH"/>
</dbReference>
<dbReference type="SUPFAM" id="SSF51735">
    <property type="entry name" value="NAD(P)-binding Rossmann-fold domains"/>
    <property type="match status" value="3"/>
</dbReference>
<dbReference type="InterPro" id="IPR013154">
    <property type="entry name" value="ADH-like_N"/>
</dbReference>
<dbReference type="GO" id="GO:0031177">
    <property type="term" value="F:phosphopantetheine binding"/>
    <property type="evidence" value="ECO:0007669"/>
    <property type="project" value="InterPro"/>
</dbReference>
<proteinExistence type="predicted"/>
<keyword evidence="7" id="KW-0511">Multifunctional enzyme</keyword>
<comment type="pathway">
    <text evidence="2">Antibiotic biosynthesis.</text>
</comment>
<dbReference type="Gene3D" id="3.10.129.110">
    <property type="entry name" value="Polyketide synthase dehydratase"/>
    <property type="match status" value="1"/>
</dbReference>
<evidence type="ECO:0000256" key="5">
    <source>
        <dbReference type="ARBA" id="ARBA00022679"/>
    </source>
</evidence>
<dbReference type="InterPro" id="IPR020843">
    <property type="entry name" value="ER"/>
</dbReference>
<dbReference type="InterPro" id="IPR036299">
    <property type="entry name" value="Polyketide_synth_docking_sf"/>
</dbReference>
<dbReference type="SMART" id="SM00823">
    <property type="entry name" value="PKS_PP"/>
    <property type="match status" value="1"/>
</dbReference>
<name>A0A1T3NP70_9ACTN</name>
<dbReference type="Pfam" id="PF08990">
    <property type="entry name" value="Docking"/>
    <property type="match status" value="1"/>
</dbReference>
<dbReference type="PANTHER" id="PTHR43775:SF51">
    <property type="entry name" value="INACTIVE PHENOLPHTHIOCEROL SYNTHESIS POLYKETIDE SYNTHASE TYPE I PKS1-RELATED"/>
    <property type="match status" value="1"/>
</dbReference>
<dbReference type="Pfam" id="PF08659">
    <property type="entry name" value="KR"/>
    <property type="match status" value="1"/>
</dbReference>
<dbReference type="InterPro" id="IPR032821">
    <property type="entry name" value="PKS_assoc"/>
</dbReference>
<feature type="region of interest" description="C-terminal hotdog fold" evidence="9">
    <location>
        <begin position="1123"/>
        <end position="1262"/>
    </location>
</feature>
<feature type="domain" description="Carrier" evidence="11">
    <location>
        <begin position="2074"/>
        <end position="2149"/>
    </location>
</feature>
<dbReference type="STRING" id="159449.B4N89_38180"/>
<dbReference type="Pfam" id="PF00698">
    <property type="entry name" value="Acyl_transf_1"/>
    <property type="match status" value="1"/>
</dbReference>
<dbReference type="Gene3D" id="3.90.180.10">
    <property type="entry name" value="Medium-chain alcohol dehydrogenases, catalytic domain"/>
    <property type="match status" value="1"/>
</dbReference>
<feature type="active site" description="Proton donor; for dehydratase activity" evidence="9">
    <location>
        <position position="1184"/>
    </location>
</feature>
<dbReference type="PROSITE" id="PS00606">
    <property type="entry name" value="KS3_1"/>
    <property type="match status" value="1"/>
</dbReference>
<dbReference type="Gene3D" id="3.40.50.11460">
    <property type="match status" value="1"/>
</dbReference>
<evidence type="ECO:0000259" key="12">
    <source>
        <dbReference type="PROSITE" id="PS52004"/>
    </source>
</evidence>
<dbReference type="PROSITE" id="PS00012">
    <property type="entry name" value="PHOSPHOPANTETHEINE"/>
    <property type="match status" value="1"/>
</dbReference>
<keyword evidence="8" id="KW-0012">Acyltransferase</keyword>
<dbReference type="InterPro" id="IPR016035">
    <property type="entry name" value="Acyl_Trfase/lysoPLipase"/>
</dbReference>